<keyword evidence="1" id="KW-1133">Transmembrane helix</keyword>
<evidence type="ECO:0000313" key="3">
    <source>
        <dbReference type="Proteomes" id="UP000176996"/>
    </source>
</evidence>
<accession>A0A1F6BZW1</accession>
<organism evidence="2 3">
    <name type="scientific">Candidatus Jorgensenbacteria bacterium RIFCSPLOWO2_01_FULL_45_25b</name>
    <dbReference type="NCBI Taxonomy" id="1798471"/>
    <lineage>
        <taxon>Bacteria</taxon>
        <taxon>Candidatus Joergenseniibacteriota</taxon>
    </lineage>
</organism>
<evidence type="ECO:0000256" key="1">
    <source>
        <dbReference type="SAM" id="Phobius"/>
    </source>
</evidence>
<sequence>MANPLQDTSGVSAQFASSAAFREIGLPWRLLLFSAFLFGFSVFVFIGLRLGYASYLDARSGAVEKDIAKLSTSVSANEQQRLVLFYSQLVNTQNILSKHRFSYNLFPFLERYTAEGVYFLSAGLSADSAELDLKGRASSMQGVVGQLAVFDAAPEITSVVLKETGLDGSGMSFGVLLKLKPDFFEKLQ</sequence>
<dbReference type="STRING" id="1798471.A3A21_00760"/>
<feature type="transmembrane region" description="Helical" evidence="1">
    <location>
        <begin position="30"/>
        <end position="52"/>
    </location>
</feature>
<keyword evidence="1" id="KW-0472">Membrane</keyword>
<keyword evidence="1" id="KW-0812">Transmembrane</keyword>
<evidence type="ECO:0008006" key="4">
    <source>
        <dbReference type="Google" id="ProtNLM"/>
    </source>
</evidence>
<name>A0A1F6BZW1_9BACT</name>
<proteinExistence type="predicted"/>
<comment type="caution">
    <text evidence="2">The sequence shown here is derived from an EMBL/GenBank/DDBJ whole genome shotgun (WGS) entry which is preliminary data.</text>
</comment>
<dbReference type="Proteomes" id="UP000176996">
    <property type="component" value="Unassembled WGS sequence"/>
</dbReference>
<dbReference type="AlphaFoldDB" id="A0A1F6BZW1"/>
<protein>
    <recommendedName>
        <fullName evidence="4">PilN domain-containing protein</fullName>
    </recommendedName>
</protein>
<dbReference type="EMBL" id="MFKK01000003">
    <property type="protein sequence ID" value="OGG42440.1"/>
    <property type="molecule type" value="Genomic_DNA"/>
</dbReference>
<evidence type="ECO:0000313" key="2">
    <source>
        <dbReference type="EMBL" id="OGG42440.1"/>
    </source>
</evidence>
<reference evidence="2 3" key="1">
    <citation type="journal article" date="2016" name="Nat. Commun.">
        <title>Thousands of microbial genomes shed light on interconnected biogeochemical processes in an aquifer system.</title>
        <authorList>
            <person name="Anantharaman K."/>
            <person name="Brown C.T."/>
            <person name="Hug L.A."/>
            <person name="Sharon I."/>
            <person name="Castelle C.J."/>
            <person name="Probst A.J."/>
            <person name="Thomas B.C."/>
            <person name="Singh A."/>
            <person name="Wilkins M.J."/>
            <person name="Karaoz U."/>
            <person name="Brodie E.L."/>
            <person name="Williams K.H."/>
            <person name="Hubbard S.S."/>
            <person name="Banfield J.F."/>
        </authorList>
    </citation>
    <scope>NUCLEOTIDE SEQUENCE [LARGE SCALE GENOMIC DNA]</scope>
</reference>
<gene>
    <name evidence="2" type="ORF">A3A21_00760</name>
</gene>